<feature type="transmembrane region" description="Helical" evidence="1">
    <location>
        <begin position="312"/>
        <end position="331"/>
    </location>
</feature>
<feature type="transmembrane region" description="Helical" evidence="1">
    <location>
        <begin position="343"/>
        <end position="363"/>
    </location>
</feature>
<accession>A0ABP8EMI9</accession>
<feature type="transmembrane region" description="Helical" evidence="1">
    <location>
        <begin position="480"/>
        <end position="499"/>
    </location>
</feature>
<dbReference type="Proteomes" id="UP001501586">
    <property type="component" value="Unassembled WGS sequence"/>
</dbReference>
<feature type="transmembrane region" description="Helical" evidence="1">
    <location>
        <begin position="237"/>
        <end position="261"/>
    </location>
</feature>
<organism evidence="2 3">
    <name type="scientific">Brevibacterium daeguense</name>
    <dbReference type="NCBI Taxonomy" id="909936"/>
    <lineage>
        <taxon>Bacteria</taxon>
        <taxon>Bacillati</taxon>
        <taxon>Actinomycetota</taxon>
        <taxon>Actinomycetes</taxon>
        <taxon>Micrococcales</taxon>
        <taxon>Brevibacteriaceae</taxon>
        <taxon>Brevibacterium</taxon>
    </lineage>
</organism>
<keyword evidence="3" id="KW-1185">Reference proteome</keyword>
<sequence>MSATHLTSQSLIGFRPALAAELLRTRRSAATWVPVAGLAIGVLQAASWVATATGGVTDWESLFFWHALYHTALLVPFAVMTAALSVARETRAREGGMLWRPIAHHTALLARFTVIAVLLGLLALAVTVPAVLIGLTAGLTDPPIGEVLTLALAQWLLSLFPAAVALGLAGLVGFLPTLLVGIAWQAAGTLLGETESWLLQPWTWSVRASLPLLGIHQNGVRLAPDSPIHDWSPWEPILASAIATVLVLLLWSALPAVRFGIRRPRIRRSREDRRAESDGKRTALPGAGRSGNRLVRRNVDLALVSALRRTPIPWGLALIIVSFVLITLVWTQSGIREFYLRGWISYVVVPFGACILAITTWNGHRDAWRILATRTSTNRLATSVVLIAAIQLIAVLMVGTIFIQGPEAPAFALLAGTTGVAALTVNLSLTARYGPGAALVLTLAAFAFGSIAATEHMTDTPIWPAAVFVWTDAYANTDRLGLALAISSAVATLGFLAWLRTARRAAAQ</sequence>
<dbReference type="EMBL" id="BAABAZ010000008">
    <property type="protein sequence ID" value="GAA4285192.1"/>
    <property type="molecule type" value="Genomic_DNA"/>
</dbReference>
<feature type="transmembrane region" description="Helical" evidence="1">
    <location>
        <begin position="436"/>
        <end position="454"/>
    </location>
</feature>
<evidence type="ECO:0008006" key="4">
    <source>
        <dbReference type="Google" id="ProtNLM"/>
    </source>
</evidence>
<dbReference type="RefSeq" id="WP_236865973.1">
    <property type="nucleotide sequence ID" value="NZ_BAABAZ010000008.1"/>
</dbReference>
<feature type="transmembrane region" description="Helical" evidence="1">
    <location>
        <begin position="62"/>
        <end position="87"/>
    </location>
</feature>
<protein>
    <recommendedName>
        <fullName evidence="4">ABC-2 type transport system permease protein</fullName>
    </recommendedName>
</protein>
<feature type="transmembrane region" description="Helical" evidence="1">
    <location>
        <begin position="29"/>
        <end position="50"/>
    </location>
</feature>
<reference evidence="3" key="1">
    <citation type="journal article" date="2019" name="Int. J. Syst. Evol. Microbiol.">
        <title>The Global Catalogue of Microorganisms (GCM) 10K type strain sequencing project: providing services to taxonomists for standard genome sequencing and annotation.</title>
        <authorList>
            <consortium name="The Broad Institute Genomics Platform"/>
            <consortium name="The Broad Institute Genome Sequencing Center for Infectious Disease"/>
            <person name="Wu L."/>
            <person name="Ma J."/>
        </authorList>
    </citation>
    <scope>NUCLEOTIDE SEQUENCE [LARGE SCALE GENOMIC DNA]</scope>
    <source>
        <strain evidence="3">JCM 17458</strain>
    </source>
</reference>
<keyword evidence="1" id="KW-1133">Transmembrane helix</keyword>
<feature type="transmembrane region" description="Helical" evidence="1">
    <location>
        <begin position="410"/>
        <end position="429"/>
    </location>
</feature>
<comment type="caution">
    <text evidence="2">The sequence shown here is derived from an EMBL/GenBank/DDBJ whole genome shotgun (WGS) entry which is preliminary data.</text>
</comment>
<evidence type="ECO:0000313" key="2">
    <source>
        <dbReference type="EMBL" id="GAA4285192.1"/>
    </source>
</evidence>
<feature type="transmembrane region" description="Helical" evidence="1">
    <location>
        <begin position="108"/>
        <end position="135"/>
    </location>
</feature>
<dbReference type="InterPro" id="IPR021205">
    <property type="entry name" value="Lanti_perm_SpaE/MutE/EpiE-like"/>
</dbReference>
<feature type="transmembrane region" description="Helical" evidence="1">
    <location>
        <begin position="384"/>
        <end position="404"/>
    </location>
</feature>
<name>A0ABP8EMI9_9MICO</name>
<evidence type="ECO:0000256" key="1">
    <source>
        <dbReference type="SAM" id="Phobius"/>
    </source>
</evidence>
<evidence type="ECO:0000313" key="3">
    <source>
        <dbReference type="Proteomes" id="UP001501586"/>
    </source>
</evidence>
<keyword evidence="1" id="KW-0812">Transmembrane</keyword>
<gene>
    <name evidence="2" type="ORF">GCM10022261_27230</name>
</gene>
<feature type="transmembrane region" description="Helical" evidence="1">
    <location>
        <begin position="155"/>
        <end position="184"/>
    </location>
</feature>
<proteinExistence type="predicted"/>
<keyword evidence="1" id="KW-0472">Membrane</keyword>
<dbReference type="CDD" id="cd21807">
    <property type="entry name" value="ABC-2_lan_permease_MutE_EpiE-like"/>
    <property type="match status" value="1"/>
</dbReference>